<accession>A0A3M7R9Y8</accession>
<keyword evidence="1" id="KW-1133">Transmembrane helix</keyword>
<name>A0A3M7R9Y8_BRAPC</name>
<evidence type="ECO:0000256" key="1">
    <source>
        <dbReference type="SAM" id="Phobius"/>
    </source>
</evidence>
<organism evidence="2 3">
    <name type="scientific">Brachionus plicatilis</name>
    <name type="common">Marine rotifer</name>
    <name type="synonym">Brachionus muelleri</name>
    <dbReference type="NCBI Taxonomy" id="10195"/>
    <lineage>
        <taxon>Eukaryota</taxon>
        <taxon>Metazoa</taxon>
        <taxon>Spiralia</taxon>
        <taxon>Gnathifera</taxon>
        <taxon>Rotifera</taxon>
        <taxon>Eurotatoria</taxon>
        <taxon>Monogononta</taxon>
        <taxon>Pseudotrocha</taxon>
        <taxon>Ploima</taxon>
        <taxon>Brachionidae</taxon>
        <taxon>Brachionus</taxon>
    </lineage>
</organism>
<feature type="transmembrane region" description="Helical" evidence="1">
    <location>
        <begin position="60"/>
        <end position="84"/>
    </location>
</feature>
<sequence length="147" mass="16532">MGGHLFGKLGGLNFGPILEENISIHQLIFLLANKKKNESYLLCISLPGGSHNVILLNHPIAVRVLSAKYIADLVLGILLIVIFPEKKERCKERHFNAGKTALKQLLFSVFSVFFERFLALFSSAFFTLQNVEKTLLKIDSIEGQRVY</sequence>
<evidence type="ECO:0000313" key="3">
    <source>
        <dbReference type="Proteomes" id="UP000276133"/>
    </source>
</evidence>
<dbReference type="EMBL" id="REGN01003860">
    <property type="protein sequence ID" value="RNA20413.1"/>
    <property type="molecule type" value="Genomic_DNA"/>
</dbReference>
<dbReference type="Proteomes" id="UP000276133">
    <property type="component" value="Unassembled WGS sequence"/>
</dbReference>
<keyword evidence="1" id="KW-0472">Membrane</keyword>
<keyword evidence="3" id="KW-1185">Reference proteome</keyword>
<protein>
    <submittedName>
        <fullName evidence="2">Uncharacterized protein</fullName>
    </submittedName>
</protein>
<keyword evidence="1" id="KW-0812">Transmembrane</keyword>
<gene>
    <name evidence="2" type="ORF">BpHYR1_037766</name>
</gene>
<feature type="transmembrane region" description="Helical" evidence="1">
    <location>
        <begin position="105"/>
        <end position="126"/>
    </location>
</feature>
<reference evidence="2 3" key="1">
    <citation type="journal article" date="2018" name="Sci. Rep.">
        <title>Genomic signatures of local adaptation to the degree of environmental predictability in rotifers.</title>
        <authorList>
            <person name="Franch-Gras L."/>
            <person name="Hahn C."/>
            <person name="Garcia-Roger E.M."/>
            <person name="Carmona M.J."/>
            <person name="Serra M."/>
            <person name="Gomez A."/>
        </authorList>
    </citation>
    <scope>NUCLEOTIDE SEQUENCE [LARGE SCALE GENOMIC DNA]</scope>
    <source>
        <strain evidence="2">HYR1</strain>
    </source>
</reference>
<comment type="caution">
    <text evidence="2">The sequence shown here is derived from an EMBL/GenBank/DDBJ whole genome shotgun (WGS) entry which is preliminary data.</text>
</comment>
<dbReference type="AlphaFoldDB" id="A0A3M7R9Y8"/>
<evidence type="ECO:0000313" key="2">
    <source>
        <dbReference type="EMBL" id="RNA20413.1"/>
    </source>
</evidence>
<proteinExistence type="predicted"/>